<evidence type="ECO:0000313" key="1">
    <source>
        <dbReference type="EMBL" id="EPN69224.1"/>
    </source>
</evidence>
<reference evidence="1 2" key="1">
    <citation type="journal article" date="2013" name="PLoS Pathog.">
        <title>Genomic analysis of the Kiwifruit pathogen Pseudomonas syringae pv. actinidiae provides insight into the origins of an emergent plant disease.</title>
        <authorList>
            <person name="McCann H.C."/>
            <person name="Rikkerink E.H."/>
            <person name="Bertels F."/>
            <person name="Fiers M."/>
            <person name="Lu A."/>
            <person name="Rees-George J."/>
            <person name="Andersen M.T."/>
            <person name="Gleave A.P."/>
            <person name="Haubold B."/>
            <person name="Wohlers M.W."/>
            <person name="Guttman D.S."/>
            <person name="Wang P.W."/>
            <person name="Straub C."/>
            <person name="Vanneste J.L."/>
            <person name="Rainey P.B."/>
            <person name="Templeton M.D."/>
        </authorList>
    </citation>
    <scope>NUCLEOTIDE SEQUENCE [LARGE SCALE GENOMIC DNA]</scope>
    <source>
        <strain evidence="1 2">ICMP 19096</strain>
    </source>
</reference>
<feature type="non-terminal residue" evidence="1">
    <location>
        <position position="232"/>
    </location>
</feature>
<name>A0A656K4N5_PSESF</name>
<accession>A0A656K4N5</accession>
<dbReference type="EMBL" id="AOKF01000159">
    <property type="protein sequence ID" value="EPN69224.1"/>
    <property type="molecule type" value="Genomic_DNA"/>
</dbReference>
<keyword evidence="1" id="KW-0547">Nucleotide-binding</keyword>
<gene>
    <name evidence="1" type="ORF">A245_02188</name>
</gene>
<dbReference type="AlphaFoldDB" id="A0A656K4N5"/>
<proteinExistence type="predicted"/>
<protein>
    <submittedName>
        <fullName evidence="1">ABC transporter ATP-binding protein</fullName>
    </submittedName>
</protein>
<comment type="caution">
    <text evidence="1">The sequence shown here is derived from an EMBL/GenBank/DDBJ whole genome shotgun (WGS) entry which is preliminary data.</text>
</comment>
<organism evidence="1 2">
    <name type="scientific">Pseudomonas syringae pv. actinidiae ICMP 19096</name>
    <dbReference type="NCBI Taxonomy" id="1194405"/>
    <lineage>
        <taxon>Bacteria</taxon>
        <taxon>Pseudomonadati</taxon>
        <taxon>Pseudomonadota</taxon>
        <taxon>Gammaproteobacteria</taxon>
        <taxon>Pseudomonadales</taxon>
        <taxon>Pseudomonadaceae</taxon>
        <taxon>Pseudomonas</taxon>
        <taxon>Pseudomonas syringae</taxon>
    </lineage>
</organism>
<dbReference type="Proteomes" id="UP000018849">
    <property type="component" value="Unassembled WGS sequence"/>
</dbReference>
<sequence>MIIGAPLWAAATVVAAGHDAALFGSLDNHFGAIDMAGQHVTALIDQTVGGFRFLDRQRPVAGENHRGDDARVYRACAHGEGVEVAQHLRHRLGGDKAKLFALAHVPGNHAIEVLRFVDITEKAARVHRVLTFLPEAAAMRKTYVRVLFRDLDHMRFEVAERGRENQRCPVLTDHGFHGLLHRHGFRDVFLFDHFDVGQRLDNRGCLGMSLVVTKVVARPDVDKTHHQRRIGG</sequence>
<keyword evidence="1" id="KW-0067">ATP-binding</keyword>
<evidence type="ECO:0000313" key="2">
    <source>
        <dbReference type="Proteomes" id="UP000018849"/>
    </source>
</evidence>
<dbReference type="GO" id="GO:0005524">
    <property type="term" value="F:ATP binding"/>
    <property type="evidence" value="ECO:0007669"/>
    <property type="project" value="UniProtKB-KW"/>
</dbReference>